<dbReference type="HOGENOM" id="CLU_2536420_0_0_5"/>
<gene>
    <name evidence="1" type="ordered locus">CCNA_01457</name>
</gene>
<protein>
    <submittedName>
        <fullName evidence="1">Uncharacterized protein</fullName>
    </submittedName>
</protein>
<accession>A0A0H3C9E4</accession>
<name>A0A0H3C9E4_CAUVN</name>
<dbReference type="OrthoDB" id="7193379at2"/>
<dbReference type="AlphaFoldDB" id="A0A0H3C9E4"/>
<dbReference type="RefSeq" id="YP_002516830.1">
    <property type="nucleotide sequence ID" value="NC_011916.1"/>
</dbReference>
<proteinExistence type="predicted"/>
<dbReference type="Proteomes" id="UP000001364">
    <property type="component" value="Chromosome"/>
</dbReference>
<reference evidence="1 2" key="1">
    <citation type="journal article" date="2010" name="J. Bacteriol.">
        <title>The genetic basis of laboratory adaptation in Caulobacter crescentus.</title>
        <authorList>
            <person name="Marks M.E."/>
            <person name="Castro-Rojas C.M."/>
            <person name="Teiling C."/>
            <person name="Du L."/>
            <person name="Kapatral V."/>
            <person name="Walunas T.L."/>
            <person name="Crosson S."/>
        </authorList>
    </citation>
    <scope>NUCLEOTIDE SEQUENCE [LARGE SCALE GENOMIC DNA]</scope>
    <source>
        <strain evidence="2">NA1000 / CB15N</strain>
    </source>
</reference>
<evidence type="ECO:0000313" key="1">
    <source>
        <dbReference type="EMBL" id="ACL94922.1"/>
    </source>
</evidence>
<dbReference type="GeneID" id="7330191"/>
<organism evidence="1 2">
    <name type="scientific">Caulobacter vibrioides (strain NA1000 / CB15N)</name>
    <name type="common">Caulobacter crescentus</name>
    <dbReference type="NCBI Taxonomy" id="565050"/>
    <lineage>
        <taxon>Bacteria</taxon>
        <taxon>Pseudomonadati</taxon>
        <taxon>Pseudomonadota</taxon>
        <taxon>Alphaproteobacteria</taxon>
        <taxon>Caulobacterales</taxon>
        <taxon>Caulobacteraceae</taxon>
        <taxon>Caulobacter</taxon>
    </lineage>
</organism>
<dbReference type="KEGG" id="ccs:CCNA_01457"/>
<evidence type="ECO:0000313" key="2">
    <source>
        <dbReference type="Proteomes" id="UP000001364"/>
    </source>
</evidence>
<keyword evidence="2" id="KW-1185">Reference proteome</keyword>
<dbReference type="RefSeq" id="WP_010919267.1">
    <property type="nucleotide sequence ID" value="NC_011916.1"/>
</dbReference>
<dbReference type="EMBL" id="CP001340">
    <property type="protein sequence ID" value="ACL94922.1"/>
    <property type="molecule type" value="Genomic_DNA"/>
</dbReference>
<sequence length="83" mass="9442">MLPRPQRNTRLIGQARGLHSLADRLQPDRNAARFLVHETLMAALGLPDDQRGTKEQGRDLRRWMIAHLRTSRRAIPSVAPVGR</sequence>